<reference evidence="3" key="1">
    <citation type="submission" date="2017-05" db="EMBL/GenBank/DDBJ databases">
        <authorList>
            <person name="Rodrigo-Torres L."/>
            <person name="Arahal R. D."/>
            <person name="Lucena T."/>
        </authorList>
    </citation>
    <scope>NUCLEOTIDE SEQUENCE [LARGE SCALE GENOMIC DNA]</scope>
    <source>
        <strain evidence="3">CECT 8868</strain>
    </source>
</reference>
<evidence type="ECO:0000313" key="2">
    <source>
        <dbReference type="EMBL" id="SMX39227.1"/>
    </source>
</evidence>
<dbReference type="Pfam" id="PF07045">
    <property type="entry name" value="DUF1330"/>
    <property type="match status" value="1"/>
</dbReference>
<evidence type="ECO:0000313" key="3">
    <source>
        <dbReference type="Proteomes" id="UP000203464"/>
    </source>
</evidence>
<keyword evidence="3" id="KW-1185">Reference proteome</keyword>
<organism evidence="2 3">
    <name type="scientific">Octadecabacter ascidiaceicola</name>
    <dbReference type="NCBI Taxonomy" id="1655543"/>
    <lineage>
        <taxon>Bacteria</taxon>
        <taxon>Pseudomonadati</taxon>
        <taxon>Pseudomonadota</taxon>
        <taxon>Alphaproteobacteria</taxon>
        <taxon>Rhodobacterales</taxon>
        <taxon>Roseobacteraceae</taxon>
        <taxon>Octadecabacter</taxon>
    </lineage>
</organism>
<feature type="domain" description="DUF1330" evidence="1">
    <location>
        <begin position="3"/>
        <end position="94"/>
    </location>
</feature>
<dbReference type="AlphaFoldDB" id="A0A238K9S5"/>
<dbReference type="PANTHER" id="PTHR41521">
    <property type="match status" value="1"/>
</dbReference>
<protein>
    <recommendedName>
        <fullName evidence="1">DUF1330 domain-containing protein</fullName>
    </recommendedName>
</protein>
<proteinExistence type="predicted"/>
<dbReference type="OrthoDB" id="9806380at2"/>
<dbReference type="InterPro" id="IPR011008">
    <property type="entry name" value="Dimeric_a/b-barrel"/>
</dbReference>
<dbReference type="EMBL" id="FXYD01000003">
    <property type="protein sequence ID" value="SMX39227.1"/>
    <property type="molecule type" value="Genomic_DNA"/>
</dbReference>
<evidence type="ECO:0000259" key="1">
    <source>
        <dbReference type="Pfam" id="PF07045"/>
    </source>
</evidence>
<dbReference type="Gene3D" id="3.30.70.100">
    <property type="match status" value="1"/>
</dbReference>
<accession>A0A238K9S5</accession>
<gene>
    <name evidence="2" type="ORF">OCA8868_01898</name>
</gene>
<dbReference type="RefSeq" id="WP_093996325.1">
    <property type="nucleotide sequence ID" value="NZ_FXYD01000003.1"/>
</dbReference>
<name>A0A238K9S5_9RHOB</name>
<sequence>MAAYAIVQVDVKDDDEYAKYAVLAGPAVAKYGGEFLARGGEVEVMEGTTRARCVIIRFADMDTAKSFYNGPEYQEALRFALPVSERDYKFVEGV</sequence>
<dbReference type="Proteomes" id="UP000203464">
    <property type="component" value="Unassembled WGS sequence"/>
</dbReference>
<dbReference type="PANTHER" id="PTHR41521:SF4">
    <property type="entry name" value="BLR0684 PROTEIN"/>
    <property type="match status" value="1"/>
</dbReference>
<dbReference type="SUPFAM" id="SSF54909">
    <property type="entry name" value="Dimeric alpha+beta barrel"/>
    <property type="match status" value="1"/>
</dbReference>
<dbReference type="InterPro" id="IPR010753">
    <property type="entry name" value="DUF1330"/>
</dbReference>